<dbReference type="SUPFAM" id="SSF56672">
    <property type="entry name" value="DNA/RNA polymerases"/>
    <property type="match status" value="1"/>
</dbReference>
<dbReference type="Gene3D" id="3.10.10.10">
    <property type="entry name" value="HIV Type 1 Reverse Transcriptase, subunit A, domain 1"/>
    <property type="match status" value="1"/>
</dbReference>
<dbReference type="EMBL" id="KQ972371">
    <property type="protein sequence ID" value="KXZ75914.1"/>
    <property type="molecule type" value="Genomic_DNA"/>
</dbReference>
<dbReference type="PROSITE" id="PS50878">
    <property type="entry name" value="RT_POL"/>
    <property type="match status" value="1"/>
</dbReference>
<sequence>MTFSVILGRDFLSFQNLKISFGKTVQIDCVENREQFSEQTTFHEILHINIDDDSKEPKFDLNVNPCLPLHIKLKLNEMYEESYRNHSNSVGLEPVSDFEMNIALKNDQPIAFRPRRLSFFEKEKLRVILNDLEKDGVIRPSKSPYCSPIVLVRKKNGEIRLCVDYRELNKITVRDNYPTPLIDDHLDMLKNKRYFSCLDLKNGFHHVRMAPSSIKYTSFVTPLGQYEFLKMPFGLTNAPHVFQRYIHEVFSDLINSHKILVYLDDIMIATEDLDEHLSLLREVFDLAATHKLEFRLDKCMFLNSETIYLGYLINEKGIRPNPENVKAMVEYPIPRNPKELHS</sequence>
<dbReference type="eggNOG" id="KOG4400">
    <property type="taxonomic scope" value="Eukaryota"/>
</dbReference>
<feature type="domain" description="Reverse transcriptase" evidence="1">
    <location>
        <begin position="133"/>
        <end position="313"/>
    </location>
</feature>
<accession>A0A139W9E0</accession>
<dbReference type="InterPro" id="IPR043128">
    <property type="entry name" value="Rev_trsase/Diguanyl_cyclase"/>
</dbReference>
<dbReference type="PANTHER" id="PTHR24559">
    <property type="entry name" value="TRANSPOSON TY3-I GAG-POL POLYPROTEIN"/>
    <property type="match status" value="1"/>
</dbReference>
<dbReference type="InterPro" id="IPR053134">
    <property type="entry name" value="RNA-dir_DNA_polymerase"/>
</dbReference>
<organism evidence="2 3">
    <name type="scientific">Tribolium castaneum</name>
    <name type="common">Red flour beetle</name>
    <dbReference type="NCBI Taxonomy" id="7070"/>
    <lineage>
        <taxon>Eukaryota</taxon>
        <taxon>Metazoa</taxon>
        <taxon>Ecdysozoa</taxon>
        <taxon>Arthropoda</taxon>
        <taxon>Hexapoda</taxon>
        <taxon>Insecta</taxon>
        <taxon>Pterygota</taxon>
        <taxon>Neoptera</taxon>
        <taxon>Endopterygota</taxon>
        <taxon>Coleoptera</taxon>
        <taxon>Polyphaga</taxon>
        <taxon>Cucujiformia</taxon>
        <taxon>Tenebrionidae</taxon>
        <taxon>Tenebrionidae incertae sedis</taxon>
        <taxon>Tribolium</taxon>
    </lineage>
</organism>
<reference evidence="2 3" key="2">
    <citation type="journal article" date="2010" name="Nucleic Acids Res.">
        <title>BeetleBase in 2010: revisions to provide comprehensive genomic information for Tribolium castaneum.</title>
        <authorList>
            <person name="Kim H.S."/>
            <person name="Murphy T."/>
            <person name="Xia J."/>
            <person name="Caragea D."/>
            <person name="Park Y."/>
            <person name="Beeman R.W."/>
            <person name="Lorenzen M.D."/>
            <person name="Butcher S."/>
            <person name="Manak J.R."/>
            <person name="Brown S.J."/>
        </authorList>
    </citation>
    <scope>NUCLEOTIDE SEQUENCE [LARGE SCALE GENOMIC DNA]</scope>
    <source>
        <strain evidence="2 3">Georgia GA2</strain>
    </source>
</reference>
<dbReference type="PANTHER" id="PTHR24559:SF444">
    <property type="entry name" value="REVERSE TRANSCRIPTASE DOMAIN-CONTAINING PROTEIN"/>
    <property type="match status" value="1"/>
</dbReference>
<reference evidence="2 3" key="1">
    <citation type="journal article" date="2008" name="Nature">
        <title>The genome of the model beetle and pest Tribolium castaneum.</title>
        <authorList>
            <consortium name="Tribolium Genome Sequencing Consortium"/>
            <person name="Richards S."/>
            <person name="Gibbs R.A."/>
            <person name="Weinstock G.M."/>
            <person name="Brown S.J."/>
            <person name="Denell R."/>
            <person name="Beeman R.W."/>
            <person name="Gibbs R."/>
            <person name="Beeman R.W."/>
            <person name="Brown S.J."/>
            <person name="Bucher G."/>
            <person name="Friedrich M."/>
            <person name="Grimmelikhuijzen C.J."/>
            <person name="Klingler M."/>
            <person name="Lorenzen M."/>
            <person name="Richards S."/>
            <person name="Roth S."/>
            <person name="Schroder R."/>
            <person name="Tautz D."/>
            <person name="Zdobnov E.M."/>
            <person name="Muzny D."/>
            <person name="Gibbs R.A."/>
            <person name="Weinstock G.M."/>
            <person name="Attaway T."/>
            <person name="Bell S."/>
            <person name="Buhay C.J."/>
            <person name="Chandrabose M.N."/>
            <person name="Chavez D."/>
            <person name="Clerk-Blankenburg K.P."/>
            <person name="Cree A."/>
            <person name="Dao M."/>
            <person name="Davis C."/>
            <person name="Chacko J."/>
            <person name="Dinh H."/>
            <person name="Dugan-Rocha S."/>
            <person name="Fowler G."/>
            <person name="Garner T.T."/>
            <person name="Garnes J."/>
            <person name="Gnirke A."/>
            <person name="Hawes A."/>
            <person name="Hernandez J."/>
            <person name="Hines S."/>
            <person name="Holder M."/>
            <person name="Hume J."/>
            <person name="Jhangiani S.N."/>
            <person name="Joshi V."/>
            <person name="Khan Z.M."/>
            <person name="Jackson L."/>
            <person name="Kovar C."/>
            <person name="Kowis A."/>
            <person name="Lee S."/>
            <person name="Lewis L.R."/>
            <person name="Margolis J."/>
            <person name="Morgan M."/>
            <person name="Nazareth L.V."/>
            <person name="Nguyen N."/>
            <person name="Okwuonu G."/>
            <person name="Parker D."/>
            <person name="Richards S."/>
            <person name="Ruiz S.J."/>
            <person name="Santibanez J."/>
            <person name="Savard J."/>
            <person name="Scherer S.E."/>
            <person name="Schneider B."/>
            <person name="Sodergren E."/>
            <person name="Tautz D."/>
            <person name="Vattahil S."/>
            <person name="Villasana D."/>
            <person name="White C.S."/>
            <person name="Wright R."/>
            <person name="Park Y."/>
            <person name="Beeman R.W."/>
            <person name="Lord J."/>
            <person name="Oppert B."/>
            <person name="Lorenzen M."/>
            <person name="Brown S."/>
            <person name="Wang L."/>
            <person name="Savard J."/>
            <person name="Tautz D."/>
            <person name="Richards S."/>
            <person name="Weinstock G."/>
            <person name="Gibbs R.A."/>
            <person name="Liu Y."/>
            <person name="Worley K."/>
            <person name="Weinstock G."/>
            <person name="Elsik C.G."/>
            <person name="Reese J.T."/>
            <person name="Elhaik E."/>
            <person name="Landan G."/>
            <person name="Graur D."/>
            <person name="Arensburger P."/>
            <person name="Atkinson P."/>
            <person name="Beeman R.W."/>
            <person name="Beidler J."/>
            <person name="Brown S.J."/>
            <person name="Demuth J.P."/>
            <person name="Drury D.W."/>
            <person name="Du Y.Z."/>
            <person name="Fujiwara H."/>
            <person name="Lorenzen M."/>
            <person name="Maselli V."/>
            <person name="Osanai M."/>
            <person name="Park Y."/>
            <person name="Robertson H.M."/>
            <person name="Tu Z."/>
            <person name="Wang J.J."/>
            <person name="Wang S."/>
            <person name="Richards S."/>
            <person name="Song H."/>
            <person name="Zhang L."/>
            <person name="Sodergren E."/>
            <person name="Werner D."/>
            <person name="Stanke M."/>
            <person name="Morgenstern B."/>
            <person name="Solovyev V."/>
            <person name="Kosarev P."/>
            <person name="Brown G."/>
            <person name="Chen H.C."/>
            <person name="Ermolaeva O."/>
            <person name="Hlavina W."/>
            <person name="Kapustin Y."/>
            <person name="Kiryutin B."/>
            <person name="Kitts P."/>
            <person name="Maglott D."/>
            <person name="Pruitt K."/>
            <person name="Sapojnikov V."/>
            <person name="Souvorov A."/>
            <person name="Mackey A.J."/>
            <person name="Waterhouse R.M."/>
            <person name="Wyder S."/>
            <person name="Zdobnov E.M."/>
            <person name="Zdobnov E.M."/>
            <person name="Wyder S."/>
            <person name="Kriventseva E.V."/>
            <person name="Kadowaki T."/>
            <person name="Bork P."/>
            <person name="Aranda M."/>
            <person name="Bao R."/>
            <person name="Beermann A."/>
            <person name="Berns N."/>
            <person name="Bolognesi R."/>
            <person name="Bonneton F."/>
            <person name="Bopp D."/>
            <person name="Brown S.J."/>
            <person name="Bucher G."/>
            <person name="Butts T."/>
            <person name="Chaumot A."/>
            <person name="Denell R.E."/>
            <person name="Ferrier D.E."/>
            <person name="Friedrich M."/>
            <person name="Gordon C.M."/>
            <person name="Jindra M."/>
            <person name="Klingler M."/>
            <person name="Lan Q."/>
            <person name="Lattorff H.M."/>
            <person name="Laudet V."/>
            <person name="von Levetsow C."/>
            <person name="Liu Z."/>
            <person name="Lutz R."/>
            <person name="Lynch J.A."/>
            <person name="da Fonseca R.N."/>
            <person name="Posnien N."/>
            <person name="Reuter R."/>
            <person name="Roth S."/>
            <person name="Savard J."/>
            <person name="Schinko J.B."/>
            <person name="Schmitt C."/>
            <person name="Schoppmeier M."/>
            <person name="Schroder R."/>
            <person name="Shippy T.D."/>
            <person name="Simonnet F."/>
            <person name="Marques-Souza H."/>
            <person name="Tautz D."/>
            <person name="Tomoyasu Y."/>
            <person name="Trauner J."/>
            <person name="Van der Zee M."/>
            <person name="Vervoort M."/>
            <person name="Wittkopp N."/>
            <person name="Wimmer E.A."/>
            <person name="Yang X."/>
            <person name="Jones A.K."/>
            <person name="Sattelle D.B."/>
            <person name="Ebert P.R."/>
            <person name="Nelson D."/>
            <person name="Scott J.G."/>
            <person name="Beeman R.W."/>
            <person name="Muthukrishnan S."/>
            <person name="Kramer K.J."/>
            <person name="Arakane Y."/>
            <person name="Beeman R.W."/>
            <person name="Zhu Q."/>
            <person name="Hogenkamp D."/>
            <person name="Dixit R."/>
            <person name="Oppert B."/>
            <person name="Jiang H."/>
            <person name="Zou Z."/>
            <person name="Marshall J."/>
            <person name="Elpidina E."/>
            <person name="Vinokurov K."/>
            <person name="Oppert C."/>
            <person name="Zou Z."/>
            <person name="Evans J."/>
            <person name="Lu Z."/>
            <person name="Zhao P."/>
            <person name="Sumathipala N."/>
            <person name="Altincicek B."/>
            <person name="Vilcinskas A."/>
            <person name="Williams M."/>
            <person name="Hultmark D."/>
            <person name="Hetru C."/>
            <person name="Jiang H."/>
            <person name="Grimmelikhuijzen C.J."/>
            <person name="Hauser F."/>
            <person name="Cazzamali G."/>
            <person name="Williamson M."/>
            <person name="Park Y."/>
            <person name="Li B."/>
            <person name="Tanaka Y."/>
            <person name="Predel R."/>
            <person name="Neupert S."/>
            <person name="Schachtner J."/>
            <person name="Verleyen P."/>
            <person name="Raible F."/>
            <person name="Bork P."/>
            <person name="Friedrich M."/>
            <person name="Walden K.K."/>
            <person name="Robertson H.M."/>
            <person name="Angeli S."/>
            <person name="Foret S."/>
            <person name="Bucher G."/>
            <person name="Schuetz S."/>
            <person name="Maleszka R."/>
            <person name="Wimmer E.A."/>
            <person name="Beeman R.W."/>
            <person name="Lorenzen M."/>
            <person name="Tomoyasu Y."/>
            <person name="Miller S.C."/>
            <person name="Grossmann D."/>
            <person name="Bucher G."/>
        </authorList>
    </citation>
    <scope>NUCLEOTIDE SEQUENCE [LARGE SCALE GENOMIC DNA]</scope>
    <source>
        <strain evidence="2 3">Georgia GA2</strain>
    </source>
</reference>
<evidence type="ECO:0000313" key="2">
    <source>
        <dbReference type="EMBL" id="KXZ75914.1"/>
    </source>
</evidence>
<evidence type="ECO:0000259" key="1">
    <source>
        <dbReference type="PROSITE" id="PS50878"/>
    </source>
</evidence>
<proteinExistence type="predicted"/>
<gene>
    <name evidence="2" type="primary">AUGUSTUS-3.0.2_30925</name>
    <name evidence="2" type="ORF">TcasGA2_TC030925</name>
</gene>
<dbReference type="Gene3D" id="3.30.70.270">
    <property type="match status" value="1"/>
</dbReference>
<dbReference type="GO" id="GO:0071897">
    <property type="term" value="P:DNA biosynthetic process"/>
    <property type="evidence" value="ECO:0007669"/>
    <property type="project" value="UniProtKB-ARBA"/>
</dbReference>
<dbReference type="InterPro" id="IPR000477">
    <property type="entry name" value="RT_dom"/>
</dbReference>
<evidence type="ECO:0000313" key="3">
    <source>
        <dbReference type="Proteomes" id="UP000007266"/>
    </source>
</evidence>
<dbReference type="Pfam" id="PF00078">
    <property type="entry name" value="RVT_1"/>
    <property type="match status" value="1"/>
</dbReference>
<dbReference type="AlphaFoldDB" id="A0A139W9E0"/>
<dbReference type="eggNOG" id="KOG0017">
    <property type="taxonomic scope" value="Eukaryota"/>
</dbReference>
<dbReference type="InParanoid" id="A0A139W9E0"/>
<dbReference type="Proteomes" id="UP000007266">
    <property type="component" value="Unassembled WGS sequence"/>
</dbReference>
<dbReference type="InterPro" id="IPR043502">
    <property type="entry name" value="DNA/RNA_pol_sf"/>
</dbReference>
<dbReference type="STRING" id="7070.A0A139W9E0"/>
<protein>
    <submittedName>
        <fullName evidence="2">Retrovirus-related Pol polyprotein from transposon 17.6-like Protein</fullName>
    </submittedName>
</protein>
<dbReference type="CDD" id="cd01647">
    <property type="entry name" value="RT_LTR"/>
    <property type="match status" value="1"/>
</dbReference>
<name>A0A139W9E0_TRICA</name>
<dbReference type="OMA" id="FEMNIAL"/>
<keyword evidence="3" id="KW-1185">Reference proteome</keyword>